<evidence type="ECO:0000313" key="2">
    <source>
        <dbReference type="Proteomes" id="UP000192330"/>
    </source>
</evidence>
<reference evidence="1 2" key="1">
    <citation type="submission" date="2017-04" db="EMBL/GenBank/DDBJ databases">
        <authorList>
            <person name="Afonso C.L."/>
            <person name="Miller P.J."/>
            <person name="Scott M.A."/>
            <person name="Spackman E."/>
            <person name="Goraichik I."/>
            <person name="Dimitrov K.M."/>
            <person name="Suarez D.L."/>
            <person name="Swayne D.E."/>
        </authorList>
    </citation>
    <scope>NUCLEOTIDE SEQUENCE [LARGE SCALE GENOMIC DNA]</scope>
    <source>
        <strain evidence="1 2">CGMCC 1.12644</strain>
    </source>
</reference>
<name>A0A1W2C718_9RHOB</name>
<dbReference type="Proteomes" id="UP000192330">
    <property type="component" value="Unassembled WGS sequence"/>
</dbReference>
<dbReference type="EMBL" id="FWYD01000006">
    <property type="protein sequence ID" value="SMC81055.1"/>
    <property type="molecule type" value="Genomic_DNA"/>
</dbReference>
<keyword evidence="2" id="KW-1185">Reference proteome</keyword>
<dbReference type="OrthoDB" id="9896729at2"/>
<accession>A0A1W2C718</accession>
<gene>
    <name evidence="1" type="ORF">SAMN06295998_106134</name>
</gene>
<dbReference type="AlphaFoldDB" id="A0A1W2C718"/>
<dbReference type="RefSeq" id="WP_143514559.1">
    <property type="nucleotide sequence ID" value="NZ_FWYD01000006.1"/>
</dbReference>
<proteinExistence type="predicted"/>
<sequence length="243" mass="26831">MNSHEEVASIVIVIENIQPVPALALSELLAALARDYRKQNRARTLVVERVEDGSIWITLLDMAQAALPYAKGAVETAKGSKAIIDFGKSLIGLLKAKKNHPASAEQLQSKAPERSIEKLVKLAVDANCNVRLRQVEADGSCLEVEVTRSEAVAIQESEHYAKEARKLSHPIIAHERDLDAKRAAEIADEFERLQISEESTVNDALQIILGVIKRSGDVELLRSLAVELERRGYKELAAKIREN</sequence>
<protein>
    <submittedName>
        <fullName evidence="1">Uncharacterized protein</fullName>
    </submittedName>
</protein>
<organism evidence="1 2">
    <name type="scientific">Primorskyibacter flagellatus</name>
    <dbReference type="NCBI Taxonomy" id="1387277"/>
    <lineage>
        <taxon>Bacteria</taxon>
        <taxon>Pseudomonadati</taxon>
        <taxon>Pseudomonadota</taxon>
        <taxon>Alphaproteobacteria</taxon>
        <taxon>Rhodobacterales</taxon>
        <taxon>Roseobacteraceae</taxon>
        <taxon>Primorskyibacter</taxon>
    </lineage>
</organism>
<evidence type="ECO:0000313" key="1">
    <source>
        <dbReference type="EMBL" id="SMC81055.1"/>
    </source>
</evidence>